<sequence length="174" mass="19110">MTIGNVVCRLGFMFACVCVWEIRGMAVEAAVKPKALEIAYGPFVDWVNRTTVTISWEMDEAMNGRVRWSVPGGKPVELSDEQEGKRHLVTVQGISLDDEYTYRIIGINGGKDAQSKQYKFDSSFYYRLPGVAHGQPASRKESKLSVATDQILELANARAGYCLVLGGVDGSLAL</sequence>
<evidence type="ECO:0000313" key="1">
    <source>
        <dbReference type="EMBL" id="SVE63364.1"/>
    </source>
</evidence>
<gene>
    <name evidence="1" type="ORF">METZ01_LOCUS516218</name>
</gene>
<dbReference type="CDD" id="cd00063">
    <property type="entry name" value="FN3"/>
    <property type="match status" value="1"/>
</dbReference>
<feature type="non-terminal residue" evidence="1">
    <location>
        <position position="174"/>
    </location>
</feature>
<organism evidence="1">
    <name type="scientific">marine metagenome</name>
    <dbReference type="NCBI Taxonomy" id="408172"/>
    <lineage>
        <taxon>unclassified sequences</taxon>
        <taxon>metagenomes</taxon>
        <taxon>ecological metagenomes</taxon>
    </lineage>
</organism>
<evidence type="ECO:0008006" key="2">
    <source>
        <dbReference type="Google" id="ProtNLM"/>
    </source>
</evidence>
<proteinExistence type="predicted"/>
<dbReference type="InterPro" id="IPR003961">
    <property type="entry name" value="FN3_dom"/>
</dbReference>
<name>A0A383F3B9_9ZZZZ</name>
<accession>A0A383F3B9</accession>
<dbReference type="InterPro" id="IPR036116">
    <property type="entry name" value="FN3_sf"/>
</dbReference>
<dbReference type="EMBL" id="UINC01231005">
    <property type="protein sequence ID" value="SVE63364.1"/>
    <property type="molecule type" value="Genomic_DNA"/>
</dbReference>
<dbReference type="SUPFAM" id="SSF49265">
    <property type="entry name" value="Fibronectin type III"/>
    <property type="match status" value="1"/>
</dbReference>
<reference evidence="1" key="1">
    <citation type="submission" date="2018-05" db="EMBL/GenBank/DDBJ databases">
        <authorList>
            <person name="Lanie J.A."/>
            <person name="Ng W.-L."/>
            <person name="Kazmierczak K.M."/>
            <person name="Andrzejewski T.M."/>
            <person name="Davidsen T.M."/>
            <person name="Wayne K.J."/>
            <person name="Tettelin H."/>
            <person name="Glass J.I."/>
            <person name="Rusch D."/>
            <person name="Podicherti R."/>
            <person name="Tsui H.-C.T."/>
            <person name="Winkler M.E."/>
        </authorList>
    </citation>
    <scope>NUCLEOTIDE SEQUENCE</scope>
</reference>
<dbReference type="AlphaFoldDB" id="A0A383F3B9"/>
<protein>
    <recommendedName>
        <fullName evidence="2">Purple acid phosphatase N-terminal domain-containing protein</fullName>
    </recommendedName>
</protein>